<keyword evidence="2" id="KW-1185">Reference proteome</keyword>
<name>A0ACA9SL81_9GLOM</name>
<comment type="caution">
    <text evidence="1">The sequence shown here is derived from an EMBL/GenBank/DDBJ whole genome shotgun (WGS) entry which is preliminary data.</text>
</comment>
<dbReference type="Proteomes" id="UP000789920">
    <property type="component" value="Unassembled WGS sequence"/>
</dbReference>
<dbReference type="EMBL" id="CAJVQC010136996">
    <property type="protein sequence ID" value="CAG8843121.1"/>
    <property type="molecule type" value="Genomic_DNA"/>
</dbReference>
<evidence type="ECO:0000313" key="2">
    <source>
        <dbReference type="Proteomes" id="UP000789920"/>
    </source>
</evidence>
<evidence type="ECO:0000313" key="1">
    <source>
        <dbReference type="EMBL" id="CAG8843121.1"/>
    </source>
</evidence>
<accession>A0ACA9SL81</accession>
<feature type="non-terminal residue" evidence="1">
    <location>
        <position position="162"/>
    </location>
</feature>
<proteinExistence type="predicted"/>
<feature type="non-terminal residue" evidence="1">
    <location>
        <position position="1"/>
    </location>
</feature>
<organism evidence="1 2">
    <name type="scientific">Racocetra persica</name>
    <dbReference type="NCBI Taxonomy" id="160502"/>
    <lineage>
        <taxon>Eukaryota</taxon>
        <taxon>Fungi</taxon>
        <taxon>Fungi incertae sedis</taxon>
        <taxon>Mucoromycota</taxon>
        <taxon>Glomeromycotina</taxon>
        <taxon>Glomeromycetes</taxon>
        <taxon>Diversisporales</taxon>
        <taxon>Gigasporaceae</taxon>
        <taxon>Racocetra</taxon>
    </lineage>
</organism>
<gene>
    <name evidence="1" type="ORF">RPERSI_LOCUS32620</name>
</gene>
<protein>
    <submittedName>
        <fullName evidence="1">18936_t:CDS:1</fullName>
    </submittedName>
</protein>
<reference evidence="1" key="1">
    <citation type="submission" date="2021-06" db="EMBL/GenBank/DDBJ databases">
        <authorList>
            <person name="Kallberg Y."/>
            <person name="Tangrot J."/>
            <person name="Rosling A."/>
        </authorList>
    </citation>
    <scope>NUCLEOTIDE SEQUENCE</scope>
    <source>
        <strain evidence="1">MA461A</strain>
    </source>
</reference>
<sequence length="162" mass="17985">SGPGSSLDPEKPLPSRIVTTNNKVQKSLNNIGTSTPRTYVKENRTDFKQKGVETTVESTPQYNNQKHTTHSRDTNRFRGGRGYSKTPLRTQSSRVHSVYHKQSTNVNGKNTIANKKSADVNNEQGHLKQENEGNGDDIDKDHKLTKEEPGPEAVTGETNVKD</sequence>